<accession>A0A323UJE8</accession>
<dbReference type="Proteomes" id="UP000248134">
    <property type="component" value="Unassembled WGS sequence"/>
</dbReference>
<dbReference type="PANTHER" id="PTHR43800">
    <property type="entry name" value="PEPTIDYL-LYSINE N-ACETYLTRANSFERASE YJAB"/>
    <property type="match status" value="1"/>
</dbReference>
<proteinExistence type="predicted"/>
<dbReference type="InterPro" id="IPR000182">
    <property type="entry name" value="GNAT_dom"/>
</dbReference>
<dbReference type="OrthoDB" id="572496at2"/>
<feature type="region of interest" description="Disordered" evidence="3">
    <location>
        <begin position="1"/>
        <end position="20"/>
    </location>
</feature>
<organism evidence="5 6">
    <name type="scientific">Rhodopseudomonas palustris</name>
    <dbReference type="NCBI Taxonomy" id="1076"/>
    <lineage>
        <taxon>Bacteria</taxon>
        <taxon>Pseudomonadati</taxon>
        <taxon>Pseudomonadota</taxon>
        <taxon>Alphaproteobacteria</taxon>
        <taxon>Hyphomicrobiales</taxon>
        <taxon>Nitrobacteraceae</taxon>
        <taxon>Rhodopseudomonas</taxon>
    </lineage>
</organism>
<evidence type="ECO:0000259" key="4">
    <source>
        <dbReference type="PROSITE" id="PS51186"/>
    </source>
</evidence>
<reference evidence="5 6" key="1">
    <citation type="submission" date="2018-06" db="EMBL/GenBank/DDBJ databases">
        <title>Draft Whole-Genome Sequence of the purple photosynthetic bacterium Rhodospeudomonas palustris XCP.</title>
        <authorList>
            <person name="Rayyan A."/>
            <person name="Meyer T.E."/>
            <person name="Kyndt J.A."/>
        </authorList>
    </citation>
    <scope>NUCLEOTIDE SEQUENCE [LARGE SCALE GENOMIC DNA]</scope>
    <source>
        <strain evidence="5 6">XCP</strain>
    </source>
</reference>
<dbReference type="Pfam" id="PF00583">
    <property type="entry name" value="Acetyltransf_1"/>
    <property type="match status" value="1"/>
</dbReference>
<keyword evidence="1 5" id="KW-0808">Transferase</keyword>
<dbReference type="CDD" id="cd04301">
    <property type="entry name" value="NAT_SF"/>
    <property type="match status" value="1"/>
</dbReference>
<evidence type="ECO:0000256" key="2">
    <source>
        <dbReference type="ARBA" id="ARBA00023315"/>
    </source>
</evidence>
<dbReference type="RefSeq" id="WP_110786129.1">
    <property type="nucleotide sequence ID" value="NZ_QKQS01000016.1"/>
</dbReference>
<evidence type="ECO:0000256" key="1">
    <source>
        <dbReference type="ARBA" id="ARBA00022679"/>
    </source>
</evidence>
<keyword evidence="2" id="KW-0012">Acyltransferase</keyword>
<name>A0A323UJE8_RHOPL</name>
<dbReference type="PANTHER" id="PTHR43800:SF1">
    <property type="entry name" value="PEPTIDYL-LYSINE N-ACETYLTRANSFERASE YJAB"/>
    <property type="match status" value="1"/>
</dbReference>
<comment type="caution">
    <text evidence="5">The sequence shown here is derived from an EMBL/GenBank/DDBJ whole genome shotgun (WGS) entry which is preliminary data.</text>
</comment>
<protein>
    <submittedName>
        <fullName evidence="5">GNAT family N-acetyltransferase</fullName>
    </submittedName>
</protein>
<evidence type="ECO:0000256" key="3">
    <source>
        <dbReference type="SAM" id="MobiDB-lite"/>
    </source>
</evidence>
<dbReference type="Gene3D" id="3.40.630.30">
    <property type="match status" value="1"/>
</dbReference>
<dbReference type="GO" id="GO:0016747">
    <property type="term" value="F:acyltransferase activity, transferring groups other than amino-acyl groups"/>
    <property type="evidence" value="ECO:0007669"/>
    <property type="project" value="InterPro"/>
</dbReference>
<feature type="domain" description="N-acetyltransferase" evidence="4">
    <location>
        <begin position="2"/>
        <end position="171"/>
    </location>
</feature>
<dbReference type="PROSITE" id="PS51186">
    <property type="entry name" value="GNAT"/>
    <property type="match status" value="1"/>
</dbReference>
<evidence type="ECO:0000313" key="6">
    <source>
        <dbReference type="Proteomes" id="UP000248134"/>
    </source>
</evidence>
<dbReference type="AlphaFoldDB" id="A0A323UJE8"/>
<evidence type="ECO:0000313" key="5">
    <source>
        <dbReference type="EMBL" id="PZA11730.1"/>
    </source>
</evidence>
<sequence length="173" mass="19311">MIRIRPASDSDVPTLPEIERSSGELFRQSPGLEWIADDSVQSEQQHRALIADGVAFVAELPSYGIGAFLNGQVMTDALHIWQMAVHRDQQRRGIGRKLIEAAQRFAADHGSTALTLTTFRDVPWNEPYYQRLGFVTLGEDDLDSRLKAVLDAEARAGLPRARRCAMRKPLEVA</sequence>
<dbReference type="EMBL" id="QKQS01000016">
    <property type="protein sequence ID" value="PZA11730.1"/>
    <property type="molecule type" value="Genomic_DNA"/>
</dbReference>
<dbReference type="InterPro" id="IPR016181">
    <property type="entry name" value="Acyl_CoA_acyltransferase"/>
</dbReference>
<dbReference type="SUPFAM" id="SSF55729">
    <property type="entry name" value="Acyl-CoA N-acyltransferases (Nat)"/>
    <property type="match status" value="1"/>
</dbReference>
<gene>
    <name evidence="5" type="ORF">DNX69_11450</name>
</gene>